<proteinExistence type="predicted"/>
<evidence type="ECO:0000256" key="3">
    <source>
        <dbReference type="ARBA" id="ARBA00022801"/>
    </source>
</evidence>
<dbReference type="GO" id="GO:0046872">
    <property type="term" value="F:metal ion binding"/>
    <property type="evidence" value="ECO:0007669"/>
    <property type="project" value="UniProtKB-KW"/>
</dbReference>
<dbReference type="PANTHER" id="PTHR46233:SF3">
    <property type="entry name" value="HYDROXYACYLGLUTATHIONE HYDROLASE GLOC"/>
    <property type="match status" value="1"/>
</dbReference>
<organism evidence="6 7">
    <name type="scientific">Alloprevotella rava</name>
    <dbReference type="NCBI Taxonomy" id="671218"/>
    <lineage>
        <taxon>Bacteria</taxon>
        <taxon>Pseudomonadati</taxon>
        <taxon>Bacteroidota</taxon>
        <taxon>Bacteroidia</taxon>
        <taxon>Bacteroidales</taxon>
        <taxon>Prevotellaceae</taxon>
        <taxon>Alloprevotella</taxon>
    </lineage>
</organism>
<dbReference type="EMBL" id="JACICA010000008">
    <property type="protein sequence ID" value="MBB3703121.1"/>
    <property type="molecule type" value="Genomic_DNA"/>
</dbReference>
<feature type="domain" description="Metallo-beta-lactamase" evidence="5">
    <location>
        <begin position="13"/>
        <end position="197"/>
    </location>
</feature>
<dbReference type="InterPro" id="IPR001279">
    <property type="entry name" value="Metallo-B-lactamas"/>
</dbReference>
<dbReference type="GO" id="GO:0016787">
    <property type="term" value="F:hydrolase activity"/>
    <property type="evidence" value="ECO:0007669"/>
    <property type="project" value="UniProtKB-KW"/>
</dbReference>
<accession>A0A7W5YGH2</accession>
<keyword evidence="4" id="KW-0862">Zinc</keyword>
<dbReference type="InterPro" id="IPR036866">
    <property type="entry name" value="RibonucZ/Hydroxyglut_hydro"/>
</dbReference>
<comment type="caution">
    <text evidence="6">The sequence shown here is derived from an EMBL/GenBank/DDBJ whole genome shotgun (WGS) entry which is preliminary data.</text>
</comment>
<dbReference type="AlphaFoldDB" id="A0A7W5YGH2"/>
<evidence type="ECO:0000259" key="5">
    <source>
        <dbReference type="SMART" id="SM00849"/>
    </source>
</evidence>
<reference evidence="6 7" key="1">
    <citation type="submission" date="2020-08" db="EMBL/GenBank/DDBJ databases">
        <title>Genomic Encyclopedia of Type Strains, Phase IV (KMG-IV): sequencing the most valuable type-strain genomes for metagenomic binning, comparative biology and taxonomic classification.</title>
        <authorList>
            <person name="Goeker M."/>
        </authorList>
    </citation>
    <scope>NUCLEOTIDE SEQUENCE [LARGE SCALE GENOMIC DNA]</scope>
    <source>
        <strain evidence="6 7">DSM 22548</strain>
    </source>
</reference>
<evidence type="ECO:0000313" key="7">
    <source>
        <dbReference type="Proteomes" id="UP000541425"/>
    </source>
</evidence>
<keyword evidence="3 6" id="KW-0378">Hydrolase</keyword>
<dbReference type="PANTHER" id="PTHR46233">
    <property type="entry name" value="HYDROXYACYLGLUTATHIONE HYDROLASE GLOC"/>
    <property type="match status" value="1"/>
</dbReference>
<keyword evidence="2" id="KW-0479">Metal-binding</keyword>
<dbReference type="CDD" id="cd06262">
    <property type="entry name" value="metallo-hydrolase-like_MBL-fold"/>
    <property type="match status" value="1"/>
</dbReference>
<evidence type="ECO:0000256" key="1">
    <source>
        <dbReference type="ARBA" id="ARBA00001947"/>
    </source>
</evidence>
<name>A0A7W5YGH2_9BACT</name>
<dbReference type="RefSeq" id="WP_183697140.1">
    <property type="nucleotide sequence ID" value="NZ_JACICA010000008.1"/>
</dbReference>
<dbReference type="Gene3D" id="3.60.15.10">
    <property type="entry name" value="Ribonuclease Z/Hydroxyacylglutathione hydrolase-like"/>
    <property type="match status" value="1"/>
</dbReference>
<gene>
    <name evidence="6" type="ORF">FHS60_001599</name>
</gene>
<protein>
    <submittedName>
        <fullName evidence="6">Glyoxylase-like metal-dependent hydrolase (Beta-lactamase superfamily II)</fullName>
    </submittedName>
</protein>
<evidence type="ECO:0000256" key="2">
    <source>
        <dbReference type="ARBA" id="ARBA00022723"/>
    </source>
</evidence>
<dbReference type="Proteomes" id="UP000541425">
    <property type="component" value="Unassembled WGS sequence"/>
</dbReference>
<evidence type="ECO:0000256" key="4">
    <source>
        <dbReference type="ARBA" id="ARBA00022833"/>
    </source>
</evidence>
<dbReference type="SUPFAM" id="SSF56281">
    <property type="entry name" value="Metallo-hydrolase/oxidoreductase"/>
    <property type="match status" value="1"/>
</dbReference>
<dbReference type="SMART" id="SM00849">
    <property type="entry name" value="Lactamase_B"/>
    <property type="match status" value="1"/>
</dbReference>
<dbReference type="Pfam" id="PF00753">
    <property type="entry name" value="Lactamase_B"/>
    <property type="match status" value="1"/>
</dbReference>
<comment type="cofactor">
    <cofactor evidence="1">
        <name>Zn(2+)</name>
        <dbReference type="ChEBI" id="CHEBI:29105"/>
    </cofactor>
</comment>
<evidence type="ECO:0000313" key="6">
    <source>
        <dbReference type="EMBL" id="MBB3703121.1"/>
    </source>
</evidence>
<sequence>MLKVQKFVVNMVEENCYILSDESKEAVIIDCGILYPEEADAFRSYINDNELKVTHLINTHCHFDHIFGDGFIYKTYNILPEMSRKEVQLYKQLPKQLEMFLHRELPIIQPPIGRIFDAGETITFGTHTLDIIATLGHTAGGVCFYCEEERILFSGDSLFRHEIGRTDFPGGNYDSLISSLKNNVLTLPEDVTVCPGHGDTTTVGEEKRQNPYLQ</sequence>
<dbReference type="InterPro" id="IPR051453">
    <property type="entry name" value="MBL_Glyoxalase_II"/>
</dbReference>